<evidence type="ECO:0000256" key="5">
    <source>
        <dbReference type="ARBA" id="ARBA00022741"/>
    </source>
</evidence>
<dbReference type="EC" id="2.7.13.3" evidence="2"/>
<sequence>MYSRSSLLALLDTLTQYCKRISVRHYVEYILCSLLIIGMFGCQKTTVKTNHFSNQKILDNIESNEKSVLENQYTLDSLFAITKETDPRSPQLIDIASKAYNLELYDQYFRYSKEINQIATKNNDSLVVAKSLWYIGDYYDYKMQLDSAYIYFDQAEQIYLNTKSYVDVAKMQQYKSIVLFREGLYNEAENKALEALEILERLPKDRLLYEINLNLGNILDLNQQPNEALLYYSEAIHILEYLYHNKLISNESFLESKAHCYNNIGNLYLNQKAYLNAETYLTYGYDILIELTIENELYTVLLTNLGTLNTSLNKPNEAQKNLLESLKISQEKKYKQSISANNFRLGELALRQKDTVQAIQYYKKAYAFSTKNKANNTILKSLKALSLTDKQDATKYISLYYTFNDSINKLQISKRNKFARIKYESEKLEKNIVNLKKENSQLLITSIIIVLIAIILLFIILYRNNIKKYTFLKQDQENKELIFKLLLDQEQLSQDVLTKERERISQELHDGIINSLFIIRLSLGNSKENLPILNEIEKVQNQIRLISHDLKNHEFIQQGFSEIISQLVIQNSTESQKFQLIISKNYKWDKVSYDDKINIYRILQEAIQNVIKHSQAKNCIISIFKTETSDRITITDDGIGFNYSKVKNSNGLKNISNRAKQLHASLEVNSTTQGTVIIINIPH</sequence>
<dbReference type="SUPFAM" id="SSF55874">
    <property type="entry name" value="ATPase domain of HSP90 chaperone/DNA topoisomerase II/histidine kinase"/>
    <property type="match status" value="1"/>
</dbReference>
<evidence type="ECO:0000256" key="2">
    <source>
        <dbReference type="ARBA" id="ARBA00012438"/>
    </source>
</evidence>
<keyword evidence="5" id="KW-0547">Nucleotide-binding</keyword>
<dbReference type="InterPro" id="IPR003594">
    <property type="entry name" value="HATPase_dom"/>
</dbReference>
<comment type="catalytic activity">
    <reaction evidence="1">
        <text>ATP + protein L-histidine = ADP + protein N-phospho-L-histidine.</text>
        <dbReference type="EC" id="2.7.13.3"/>
    </reaction>
</comment>
<dbReference type="GO" id="GO:0016020">
    <property type="term" value="C:membrane"/>
    <property type="evidence" value="ECO:0007669"/>
    <property type="project" value="InterPro"/>
</dbReference>
<evidence type="ECO:0000256" key="1">
    <source>
        <dbReference type="ARBA" id="ARBA00000085"/>
    </source>
</evidence>
<evidence type="ECO:0000259" key="11">
    <source>
        <dbReference type="Pfam" id="PF02518"/>
    </source>
</evidence>
<dbReference type="RefSeq" id="WP_041892926.1">
    <property type="nucleotide sequence ID" value="NZ_CP010817.1"/>
</dbReference>
<gene>
    <name evidence="13" type="ORF">SAMN04488089_11847</name>
</gene>
<keyword evidence="8" id="KW-0902">Two-component regulatory system</keyword>
<evidence type="ECO:0000256" key="6">
    <source>
        <dbReference type="ARBA" id="ARBA00022777"/>
    </source>
</evidence>
<evidence type="ECO:0000256" key="10">
    <source>
        <dbReference type="SAM" id="Phobius"/>
    </source>
</evidence>
<keyword evidence="10" id="KW-0812">Transmembrane</keyword>
<evidence type="ECO:0000256" key="3">
    <source>
        <dbReference type="ARBA" id="ARBA00022553"/>
    </source>
</evidence>
<dbReference type="PANTHER" id="PTHR24421">
    <property type="entry name" value="NITRATE/NITRITE SENSOR PROTEIN NARX-RELATED"/>
    <property type="match status" value="1"/>
</dbReference>
<feature type="transmembrane region" description="Helical" evidence="10">
    <location>
        <begin position="442"/>
        <end position="462"/>
    </location>
</feature>
<dbReference type="Pfam" id="PF07730">
    <property type="entry name" value="HisKA_3"/>
    <property type="match status" value="1"/>
</dbReference>
<dbReference type="GO" id="GO:0005524">
    <property type="term" value="F:ATP binding"/>
    <property type="evidence" value="ECO:0007669"/>
    <property type="project" value="UniProtKB-KW"/>
</dbReference>
<dbReference type="Gene3D" id="1.25.40.10">
    <property type="entry name" value="Tetratricopeptide repeat domain"/>
    <property type="match status" value="2"/>
</dbReference>
<reference evidence="13 14" key="1">
    <citation type="submission" date="2016-10" db="EMBL/GenBank/DDBJ databases">
        <authorList>
            <person name="Varghese N."/>
            <person name="Submissions S."/>
        </authorList>
    </citation>
    <scope>NUCLEOTIDE SEQUENCE [LARGE SCALE GENOMIC DNA]</scope>
    <source>
        <strain evidence="14">DSM 19823 / KCTC 23066 / CCTCC M 208030 / D25</strain>
    </source>
</reference>
<dbReference type="KEGG" id="mpw:MPR_2440"/>
<evidence type="ECO:0000313" key="13">
    <source>
        <dbReference type="EMBL" id="SER53507.1"/>
    </source>
</evidence>
<evidence type="ECO:0000256" key="9">
    <source>
        <dbReference type="SAM" id="Coils"/>
    </source>
</evidence>
<dbReference type="PANTHER" id="PTHR24421:SF10">
    <property type="entry name" value="NITRATE_NITRITE SENSOR PROTEIN NARQ"/>
    <property type="match status" value="1"/>
</dbReference>
<proteinExistence type="predicted"/>
<dbReference type="Pfam" id="PF02518">
    <property type="entry name" value="HATPase_c"/>
    <property type="match status" value="1"/>
</dbReference>
<dbReference type="InterPro" id="IPR036890">
    <property type="entry name" value="HATPase_C_sf"/>
</dbReference>
<comment type="caution">
    <text evidence="13">The sequence shown here is derived from an EMBL/GenBank/DDBJ whole genome shotgun (WGS) entry which is preliminary data.</text>
</comment>
<evidence type="ECO:0000256" key="8">
    <source>
        <dbReference type="ARBA" id="ARBA00023012"/>
    </source>
</evidence>
<dbReference type="GO" id="GO:0046983">
    <property type="term" value="F:protein dimerization activity"/>
    <property type="evidence" value="ECO:0007669"/>
    <property type="project" value="InterPro"/>
</dbReference>
<evidence type="ECO:0000256" key="7">
    <source>
        <dbReference type="ARBA" id="ARBA00022840"/>
    </source>
</evidence>
<keyword evidence="7" id="KW-0067">ATP-binding</keyword>
<accession>A0AAJ4W6M4</accession>
<keyword evidence="4" id="KW-0808">Transferase</keyword>
<dbReference type="InterPro" id="IPR011990">
    <property type="entry name" value="TPR-like_helical_dom_sf"/>
</dbReference>
<dbReference type="CDD" id="cd16917">
    <property type="entry name" value="HATPase_UhpB-NarQ-NarX-like"/>
    <property type="match status" value="1"/>
</dbReference>
<dbReference type="SMART" id="SM00028">
    <property type="entry name" value="TPR"/>
    <property type="match status" value="6"/>
</dbReference>
<keyword evidence="3" id="KW-0597">Phosphoprotein</keyword>
<dbReference type="InterPro" id="IPR050482">
    <property type="entry name" value="Sensor_HK_TwoCompSys"/>
</dbReference>
<organism evidence="13 14">
    <name type="scientific">Myroides profundi</name>
    <dbReference type="NCBI Taxonomy" id="480520"/>
    <lineage>
        <taxon>Bacteria</taxon>
        <taxon>Pseudomonadati</taxon>
        <taxon>Bacteroidota</taxon>
        <taxon>Flavobacteriia</taxon>
        <taxon>Flavobacteriales</taxon>
        <taxon>Flavobacteriaceae</taxon>
        <taxon>Myroides</taxon>
    </lineage>
</organism>
<keyword evidence="10" id="KW-1133">Transmembrane helix</keyword>
<evidence type="ECO:0000256" key="4">
    <source>
        <dbReference type="ARBA" id="ARBA00022679"/>
    </source>
</evidence>
<feature type="coiled-coil region" evidence="9">
    <location>
        <begin position="418"/>
        <end position="445"/>
    </location>
</feature>
<keyword evidence="14" id="KW-1185">Reference proteome</keyword>
<dbReference type="EMBL" id="FOFY01000018">
    <property type="protein sequence ID" value="SER53507.1"/>
    <property type="molecule type" value="Genomic_DNA"/>
</dbReference>
<dbReference type="InterPro" id="IPR011712">
    <property type="entry name" value="Sig_transdc_His_kin_sub3_dim/P"/>
</dbReference>
<dbReference type="Gene3D" id="1.20.5.1930">
    <property type="match status" value="1"/>
</dbReference>
<protein>
    <recommendedName>
        <fullName evidence="2">histidine kinase</fullName>
        <ecNumber evidence="2">2.7.13.3</ecNumber>
    </recommendedName>
</protein>
<keyword evidence="9" id="KW-0175">Coiled coil</keyword>
<keyword evidence="10" id="KW-0472">Membrane</keyword>
<dbReference type="AlphaFoldDB" id="A0AAJ4W6M4"/>
<name>A0AAJ4W6M4_MYRPR</name>
<dbReference type="GO" id="GO:0000155">
    <property type="term" value="F:phosphorelay sensor kinase activity"/>
    <property type="evidence" value="ECO:0007669"/>
    <property type="project" value="InterPro"/>
</dbReference>
<dbReference type="InterPro" id="IPR019734">
    <property type="entry name" value="TPR_rpt"/>
</dbReference>
<evidence type="ECO:0000259" key="12">
    <source>
        <dbReference type="Pfam" id="PF07730"/>
    </source>
</evidence>
<dbReference type="SUPFAM" id="SSF48452">
    <property type="entry name" value="TPR-like"/>
    <property type="match status" value="2"/>
</dbReference>
<dbReference type="Proteomes" id="UP000183496">
    <property type="component" value="Unassembled WGS sequence"/>
</dbReference>
<keyword evidence="6 13" id="KW-0418">Kinase</keyword>
<feature type="domain" description="Histidine kinase/HSP90-like ATPase" evidence="11">
    <location>
        <begin position="595"/>
        <end position="682"/>
    </location>
</feature>
<feature type="domain" description="Signal transduction histidine kinase subgroup 3 dimerisation and phosphoacceptor" evidence="12">
    <location>
        <begin position="500"/>
        <end position="549"/>
    </location>
</feature>
<dbReference type="Gene3D" id="3.30.565.10">
    <property type="entry name" value="Histidine kinase-like ATPase, C-terminal domain"/>
    <property type="match status" value="1"/>
</dbReference>
<evidence type="ECO:0000313" key="14">
    <source>
        <dbReference type="Proteomes" id="UP000183496"/>
    </source>
</evidence>